<comment type="caution">
    <text evidence="1">The sequence shown here is derived from an EMBL/GenBank/DDBJ whole genome shotgun (WGS) entry which is preliminary data.</text>
</comment>
<reference evidence="1 2" key="1">
    <citation type="submission" date="2024-07" db="EMBL/GenBank/DDBJ databases">
        <authorList>
            <person name="Ren Q."/>
        </authorList>
    </citation>
    <scope>NUCLEOTIDE SEQUENCE [LARGE SCALE GENOMIC DNA]</scope>
    <source>
        <strain evidence="1 2">REN37</strain>
    </source>
</reference>
<dbReference type="RefSeq" id="WP_369455976.1">
    <property type="nucleotide sequence ID" value="NZ_JBGCUO010000001.1"/>
</dbReference>
<evidence type="ECO:0000313" key="1">
    <source>
        <dbReference type="EMBL" id="MEY1662747.1"/>
    </source>
</evidence>
<organism evidence="1 2">
    <name type="scientific">Isoalcanivorax beigongshangi</name>
    <dbReference type="NCBI Taxonomy" id="3238810"/>
    <lineage>
        <taxon>Bacteria</taxon>
        <taxon>Pseudomonadati</taxon>
        <taxon>Pseudomonadota</taxon>
        <taxon>Gammaproteobacteria</taxon>
        <taxon>Oceanospirillales</taxon>
        <taxon>Alcanivoracaceae</taxon>
        <taxon>Isoalcanivorax</taxon>
    </lineage>
</organism>
<dbReference type="EMBL" id="JBGCUO010000001">
    <property type="protein sequence ID" value="MEY1662747.1"/>
    <property type="molecule type" value="Genomic_DNA"/>
</dbReference>
<dbReference type="CDD" id="cd03025">
    <property type="entry name" value="DsbA_FrnE_like"/>
    <property type="match status" value="1"/>
</dbReference>
<evidence type="ECO:0008006" key="3">
    <source>
        <dbReference type="Google" id="ProtNLM"/>
    </source>
</evidence>
<protein>
    <recommendedName>
        <fullName evidence="3">DsbA family protein</fullName>
    </recommendedName>
</protein>
<gene>
    <name evidence="1" type="ORF">AB5I84_11355</name>
</gene>
<name>A0ABV4AIT4_9GAMM</name>
<accession>A0ABV4AIT4</accession>
<evidence type="ECO:0000313" key="2">
    <source>
        <dbReference type="Proteomes" id="UP001562065"/>
    </source>
</evidence>
<dbReference type="Proteomes" id="UP001562065">
    <property type="component" value="Unassembled WGS sequence"/>
</dbReference>
<proteinExistence type="predicted"/>
<dbReference type="InterPro" id="IPR036249">
    <property type="entry name" value="Thioredoxin-like_sf"/>
</dbReference>
<dbReference type="SUPFAM" id="SSF52833">
    <property type="entry name" value="Thioredoxin-like"/>
    <property type="match status" value="1"/>
</dbReference>
<keyword evidence="2" id="KW-1185">Reference proteome</keyword>
<sequence length="220" mass="23931">MAEEPAPRPAARTLHYFYDPLCIWCYAAAPLVEAVRHVVNLPLALHGGGLFGGRHRRRCDEAWLVGMTALEGRVADLTGQRFCDTTQRSALAARAPWLDSGVPIAAVEAAQQLGHDPAAFLAVLQSAWFAEGEAITELPVLQRLAARCDLPAADFAAALVRCQQQVQPHMRTSRRLLRAAGARGYPAFMLESGARWQVLDAGTFLGKPDHWAAHLAGLQH</sequence>
<dbReference type="Gene3D" id="3.40.30.10">
    <property type="entry name" value="Glutaredoxin"/>
    <property type="match status" value="1"/>
</dbReference>